<evidence type="ECO:0000313" key="23">
    <source>
        <dbReference type="Proteomes" id="UP000467840"/>
    </source>
</evidence>
<keyword evidence="11" id="KW-0418">Kinase</keyword>
<evidence type="ECO:0000256" key="14">
    <source>
        <dbReference type="ARBA" id="ARBA00023136"/>
    </source>
</evidence>
<accession>A0A6A6MQI4</accession>
<keyword evidence="16" id="KW-0675">Receptor</keyword>
<evidence type="ECO:0000256" key="17">
    <source>
        <dbReference type="ARBA" id="ARBA00023180"/>
    </source>
</evidence>
<dbReference type="GO" id="GO:0030246">
    <property type="term" value="F:carbohydrate binding"/>
    <property type="evidence" value="ECO:0007669"/>
    <property type="project" value="UniProtKB-KW"/>
</dbReference>
<evidence type="ECO:0000256" key="11">
    <source>
        <dbReference type="ARBA" id="ARBA00022777"/>
    </source>
</evidence>
<keyword evidence="3" id="KW-1003">Cell membrane</keyword>
<dbReference type="FunFam" id="2.90.10.10:FF:000009">
    <property type="entry name" value="Receptor-like serine/threonine-protein kinase SD1-8"/>
    <property type="match status" value="1"/>
</dbReference>
<proteinExistence type="predicted"/>
<keyword evidence="12" id="KW-0067">ATP-binding</keyword>
<protein>
    <recommendedName>
        <fullName evidence="2">non-specific serine/threonine protein kinase</fullName>
        <ecNumber evidence="2">2.7.11.1</ecNumber>
    </recommendedName>
</protein>
<evidence type="ECO:0000256" key="18">
    <source>
        <dbReference type="ARBA" id="ARBA00047899"/>
    </source>
</evidence>
<dbReference type="PANTHER" id="PTHR32444">
    <property type="entry name" value="BULB-TYPE LECTIN DOMAIN-CONTAINING PROTEIN"/>
    <property type="match status" value="1"/>
</dbReference>
<dbReference type="EC" id="2.7.11.1" evidence="2"/>
<dbReference type="AlphaFoldDB" id="A0A6A6MQI4"/>
<dbReference type="InterPro" id="IPR000858">
    <property type="entry name" value="S_locus_glycoprot_dom"/>
</dbReference>
<dbReference type="Gene3D" id="2.90.10.10">
    <property type="entry name" value="Bulb-type lectin domain"/>
    <property type="match status" value="1"/>
</dbReference>
<evidence type="ECO:0000256" key="5">
    <source>
        <dbReference type="ARBA" id="ARBA00022553"/>
    </source>
</evidence>
<keyword evidence="10" id="KW-0547">Nucleotide-binding</keyword>
<dbReference type="Proteomes" id="UP000467840">
    <property type="component" value="Chromosome 15"/>
</dbReference>
<evidence type="ECO:0000256" key="1">
    <source>
        <dbReference type="ARBA" id="ARBA00004251"/>
    </source>
</evidence>
<evidence type="ECO:0000256" key="7">
    <source>
        <dbReference type="ARBA" id="ARBA00022692"/>
    </source>
</evidence>
<evidence type="ECO:0000256" key="2">
    <source>
        <dbReference type="ARBA" id="ARBA00012513"/>
    </source>
</evidence>
<dbReference type="PROSITE" id="PS50927">
    <property type="entry name" value="BULB_LECTIN"/>
    <property type="match status" value="1"/>
</dbReference>
<keyword evidence="7 20" id="KW-0812">Transmembrane</keyword>
<dbReference type="Pfam" id="PF01453">
    <property type="entry name" value="B_lectin"/>
    <property type="match status" value="1"/>
</dbReference>
<keyword evidence="23" id="KW-1185">Reference proteome</keyword>
<keyword evidence="6" id="KW-0808">Transferase</keyword>
<keyword evidence="15" id="KW-1015">Disulfide bond</keyword>
<evidence type="ECO:0000256" key="8">
    <source>
        <dbReference type="ARBA" id="ARBA00022729"/>
    </source>
</evidence>
<name>A0A6A6MQI4_HEVBR</name>
<dbReference type="PANTHER" id="PTHR32444:SF247">
    <property type="entry name" value="OS01G0958200 PROTEIN"/>
    <property type="match status" value="1"/>
</dbReference>
<evidence type="ECO:0000256" key="13">
    <source>
        <dbReference type="ARBA" id="ARBA00022989"/>
    </source>
</evidence>
<keyword evidence="4" id="KW-0723">Serine/threonine-protein kinase</keyword>
<evidence type="ECO:0000256" key="10">
    <source>
        <dbReference type="ARBA" id="ARBA00022741"/>
    </source>
</evidence>
<evidence type="ECO:0000256" key="9">
    <source>
        <dbReference type="ARBA" id="ARBA00022734"/>
    </source>
</evidence>
<keyword evidence="14 20" id="KW-0472">Membrane</keyword>
<evidence type="ECO:0000256" key="19">
    <source>
        <dbReference type="ARBA" id="ARBA00048679"/>
    </source>
</evidence>
<gene>
    <name evidence="22" type="ORF">GH714_038724</name>
</gene>
<dbReference type="CDD" id="cd00028">
    <property type="entry name" value="B_lectin"/>
    <property type="match status" value="1"/>
</dbReference>
<evidence type="ECO:0000259" key="21">
    <source>
        <dbReference type="PROSITE" id="PS50927"/>
    </source>
</evidence>
<comment type="catalytic activity">
    <reaction evidence="19">
        <text>L-seryl-[protein] + ATP = O-phospho-L-seryl-[protein] + ADP + H(+)</text>
        <dbReference type="Rhea" id="RHEA:17989"/>
        <dbReference type="Rhea" id="RHEA-COMP:9863"/>
        <dbReference type="Rhea" id="RHEA-COMP:11604"/>
        <dbReference type="ChEBI" id="CHEBI:15378"/>
        <dbReference type="ChEBI" id="CHEBI:29999"/>
        <dbReference type="ChEBI" id="CHEBI:30616"/>
        <dbReference type="ChEBI" id="CHEBI:83421"/>
        <dbReference type="ChEBI" id="CHEBI:456216"/>
        <dbReference type="EC" id="2.7.11.1"/>
    </reaction>
</comment>
<comment type="catalytic activity">
    <reaction evidence="18">
        <text>L-threonyl-[protein] + ATP = O-phospho-L-threonyl-[protein] + ADP + H(+)</text>
        <dbReference type="Rhea" id="RHEA:46608"/>
        <dbReference type="Rhea" id="RHEA-COMP:11060"/>
        <dbReference type="Rhea" id="RHEA-COMP:11605"/>
        <dbReference type="ChEBI" id="CHEBI:15378"/>
        <dbReference type="ChEBI" id="CHEBI:30013"/>
        <dbReference type="ChEBI" id="CHEBI:30616"/>
        <dbReference type="ChEBI" id="CHEBI:61977"/>
        <dbReference type="ChEBI" id="CHEBI:456216"/>
        <dbReference type="EC" id="2.7.11.1"/>
    </reaction>
</comment>
<dbReference type="GO" id="GO:0004674">
    <property type="term" value="F:protein serine/threonine kinase activity"/>
    <property type="evidence" value="ECO:0007669"/>
    <property type="project" value="UniProtKB-KW"/>
</dbReference>
<feature type="transmembrane region" description="Helical" evidence="20">
    <location>
        <begin position="444"/>
        <end position="467"/>
    </location>
</feature>
<dbReference type="InterPro" id="IPR036426">
    <property type="entry name" value="Bulb-type_lectin_dom_sf"/>
</dbReference>
<evidence type="ECO:0000256" key="16">
    <source>
        <dbReference type="ARBA" id="ARBA00023170"/>
    </source>
</evidence>
<organism evidence="22 23">
    <name type="scientific">Hevea brasiliensis</name>
    <name type="common">Para rubber tree</name>
    <name type="synonym">Siphonia brasiliensis</name>
    <dbReference type="NCBI Taxonomy" id="3981"/>
    <lineage>
        <taxon>Eukaryota</taxon>
        <taxon>Viridiplantae</taxon>
        <taxon>Streptophyta</taxon>
        <taxon>Embryophyta</taxon>
        <taxon>Tracheophyta</taxon>
        <taxon>Spermatophyta</taxon>
        <taxon>Magnoliopsida</taxon>
        <taxon>eudicotyledons</taxon>
        <taxon>Gunneridae</taxon>
        <taxon>Pentapetalae</taxon>
        <taxon>rosids</taxon>
        <taxon>fabids</taxon>
        <taxon>Malpighiales</taxon>
        <taxon>Euphorbiaceae</taxon>
        <taxon>Crotonoideae</taxon>
        <taxon>Micrandreae</taxon>
        <taxon>Hevea</taxon>
    </lineage>
</organism>
<keyword evidence="9" id="KW-0430">Lectin</keyword>
<feature type="domain" description="Bulb-type lectin" evidence="21">
    <location>
        <begin position="81"/>
        <end position="201"/>
    </location>
</feature>
<dbReference type="GO" id="GO:0048544">
    <property type="term" value="P:recognition of pollen"/>
    <property type="evidence" value="ECO:0007669"/>
    <property type="project" value="InterPro"/>
</dbReference>
<evidence type="ECO:0000256" key="6">
    <source>
        <dbReference type="ARBA" id="ARBA00022679"/>
    </source>
</evidence>
<sequence>MSIPSFTATASSMISVYIFFFFLVTTSDASFVDKFGANERLSAPRITQSPSNRFAVSSNFAFTTQKPLNLLANYTRRRISKKLELANVIISGNITIHSENNTFQLGFFSPHESSKWYLGIWYSSIPTPTYVWVANRETPITKPASCTLQITETGKLAIMESPNSVIWQSTNNERATDFRFLDNGNLVLLSATGATLWQSFNYPTDTWLPGMNITKEQSLTSWRSLADPSPGLYSLRLNPREYNEIELVHNKSVSYWSTGNWTGAKFARVPEMTIEYIYKFHFANPFTPAASFWYTEIAKDRALSPPLTRFQVDVDGRFKQYTWSPQTENWSKFWSQPDNWCKVDRLCGDLGFCESSSTSPKPCSCLPGFRPVSDYDWEFGDYSGGCVRENGNSCNETDGFMEVGVMEYEGAVLISFSGSISFLREILFGVPEQGTVKKNESKSVLLIVIILGSIAIFVLAIGVLLTLQMRRKSKRRTEDGGFPMLNLKDNEDMRPAMGMVVNMLEGVVEVHSPPAPKLLQALISGESYHGIRIDSGNGISMSALIIHNGVPYLFITIFKWGFAGAAAAYDVPAWGISLAQVVYVVGWSKDGWNDLSWLAFKDIWGFVRLSIASAE</sequence>
<evidence type="ECO:0000256" key="20">
    <source>
        <dbReference type="SAM" id="Phobius"/>
    </source>
</evidence>
<dbReference type="InterPro" id="IPR001480">
    <property type="entry name" value="Bulb-type_lectin_dom"/>
</dbReference>
<dbReference type="GO" id="GO:0005886">
    <property type="term" value="C:plasma membrane"/>
    <property type="evidence" value="ECO:0007669"/>
    <property type="project" value="UniProtKB-SubCell"/>
</dbReference>
<evidence type="ECO:0000256" key="4">
    <source>
        <dbReference type="ARBA" id="ARBA00022527"/>
    </source>
</evidence>
<keyword evidence="8" id="KW-0732">Signal</keyword>
<evidence type="ECO:0000256" key="15">
    <source>
        <dbReference type="ARBA" id="ARBA00023157"/>
    </source>
</evidence>
<dbReference type="Pfam" id="PF00954">
    <property type="entry name" value="S_locus_glycop"/>
    <property type="match status" value="1"/>
</dbReference>
<reference evidence="22 23" key="1">
    <citation type="journal article" date="2020" name="Mol. Plant">
        <title>The Chromosome-Based Rubber Tree Genome Provides New Insights into Spurge Genome Evolution and Rubber Biosynthesis.</title>
        <authorList>
            <person name="Liu J."/>
            <person name="Shi C."/>
            <person name="Shi C.C."/>
            <person name="Li W."/>
            <person name="Zhang Q.J."/>
            <person name="Zhang Y."/>
            <person name="Li K."/>
            <person name="Lu H.F."/>
            <person name="Shi C."/>
            <person name="Zhu S.T."/>
            <person name="Xiao Z.Y."/>
            <person name="Nan H."/>
            <person name="Yue Y."/>
            <person name="Zhu X.G."/>
            <person name="Wu Y."/>
            <person name="Hong X.N."/>
            <person name="Fan G.Y."/>
            <person name="Tong Y."/>
            <person name="Zhang D."/>
            <person name="Mao C.L."/>
            <person name="Liu Y.L."/>
            <person name="Hao S.J."/>
            <person name="Liu W.Q."/>
            <person name="Lv M.Q."/>
            <person name="Zhang H.B."/>
            <person name="Liu Y."/>
            <person name="Hu-Tang G.R."/>
            <person name="Wang J.P."/>
            <person name="Wang J.H."/>
            <person name="Sun Y.H."/>
            <person name="Ni S.B."/>
            <person name="Chen W.B."/>
            <person name="Zhang X.C."/>
            <person name="Jiao Y.N."/>
            <person name="Eichler E.E."/>
            <person name="Li G.H."/>
            <person name="Liu X."/>
            <person name="Gao L.Z."/>
        </authorList>
    </citation>
    <scope>NUCLEOTIDE SEQUENCE [LARGE SCALE GENOMIC DNA]</scope>
    <source>
        <strain evidence="23">cv. GT1</strain>
        <tissue evidence="22">Leaf</tissue>
    </source>
</reference>
<dbReference type="GO" id="GO:0005524">
    <property type="term" value="F:ATP binding"/>
    <property type="evidence" value="ECO:0007669"/>
    <property type="project" value="UniProtKB-KW"/>
</dbReference>
<dbReference type="SUPFAM" id="SSF51110">
    <property type="entry name" value="alpha-D-mannose-specific plant lectins"/>
    <property type="match status" value="1"/>
</dbReference>
<evidence type="ECO:0000313" key="22">
    <source>
        <dbReference type="EMBL" id="KAF2315287.1"/>
    </source>
</evidence>
<evidence type="ECO:0000256" key="3">
    <source>
        <dbReference type="ARBA" id="ARBA00022475"/>
    </source>
</evidence>
<comment type="caution">
    <text evidence="22">The sequence shown here is derived from an EMBL/GenBank/DDBJ whole genome shotgun (WGS) entry which is preliminary data.</text>
</comment>
<comment type="subcellular location">
    <subcellularLocation>
        <location evidence="1">Cell membrane</location>
        <topology evidence="1">Single-pass type I membrane protein</topology>
    </subcellularLocation>
</comment>
<keyword evidence="13 20" id="KW-1133">Transmembrane helix</keyword>
<dbReference type="SMART" id="SM00108">
    <property type="entry name" value="B_lectin"/>
    <property type="match status" value="1"/>
</dbReference>
<keyword evidence="17" id="KW-0325">Glycoprotein</keyword>
<keyword evidence="5" id="KW-0597">Phosphoprotein</keyword>
<evidence type="ECO:0000256" key="12">
    <source>
        <dbReference type="ARBA" id="ARBA00022840"/>
    </source>
</evidence>
<dbReference type="EMBL" id="JAAGAX010000005">
    <property type="protein sequence ID" value="KAF2315287.1"/>
    <property type="molecule type" value="Genomic_DNA"/>
</dbReference>